<protein>
    <submittedName>
        <fullName evidence="2">DUF488 family protein</fullName>
    </submittedName>
</protein>
<keyword evidence="3" id="KW-1185">Reference proteome</keyword>
<dbReference type="Pfam" id="PF22752">
    <property type="entry name" value="DUF488-N3i"/>
    <property type="match status" value="1"/>
</dbReference>
<keyword evidence="1" id="KW-0175">Coiled coil</keyword>
<feature type="coiled-coil region" evidence="1">
    <location>
        <begin position="65"/>
        <end position="92"/>
    </location>
</feature>
<dbReference type="PANTHER" id="PTHR36849:SF1">
    <property type="entry name" value="CYTOPLASMIC PROTEIN"/>
    <property type="match status" value="1"/>
</dbReference>
<proteinExistence type="predicted"/>
<evidence type="ECO:0000313" key="2">
    <source>
        <dbReference type="EMBL" id="MCG3421005.1"/>
    </source>
</evidence>
<dbReference type="AlphaFoldDB" id="A0AAW5BDB2"/>
<dbReference type="InterPro" id="IPR052552">
    <property type="entry name" value="YeaO-like"/>
</dbReference>
<gene>
    <name evidence="2" type="ORF">K3T81_17800</name>
</gene>
<evidence type="ECO:0000256" key="1">
    <source>
        <dbReference type="SAM" id="Coils"/>
    </source>
</evidence>
<sequence length="118" mass="13848">MSIVLQRIYEEENKLGGNRVLVDRVWPRGISKADAGVDYWAKEVAPSTKLRKWFDHDPDKFDKFKQLYKEELAQNEEQQEALEKLKEIATNERLVLLYGAKDKNYNHVNVLKKVLEGE</sequence>
<organism evidence="2 3">
    <name type="scientific">Oceanobacillus jordanicus</name>
    <dbReference type="NCBI Taxonomy" id="2867266"/>
    <lineage>
        <taxon>Bacteria</taxon>
        <taxon>Bacillati</taxon>
        <taxon>Bacillota</taxon>
        <taxon>Bacilli</taxon>
        <taxon>Bacillales</taxon>
        <taxon>Bacillaceae</taxon>
        <taxon>Oceanobacillus</taxon>
    </lineage>
</organism>
<accession>A0AAW5BDB2</accession>
<name>A0AAW5BDB2_9BACI</name>
<dbReference type="RefSeq" id="WP_238022052.1">
    <property type="nucleotide sequence ID" value="NZ_JAIFZM010000021.1"/>
</dbReference>
<reference evidence="2 3" key="1">
    <citation type="journal article" date="2022" name="Evol. Bioinform. Online">
        <title>Draft Genome Sequence of Oceanobacillus jordanicus Strain GSFE11, a Halotolerant Plant Growth-Promoting Bacterial Endophyte Isolated From the Jordan Valley.</title>
        <authorList>
            <person name="Alhindi T."/>
            <person name="Albdaiwi R."/>
        </authorList>
    </citation>
    <scope>NUCLEOTIDE SEQUENCE [LARGE SCALE GENOMIC DNA]</scope>
    <source>
        <strain evidence="2 3">GSFE11</strain>
    </source>
</reference>
<evidence type="ECO:0000313" key="3">
    <source>
        <dbReference type="Proteomes" id="UP001199631"/>
    </source>
</evidence>
<dbReference type="Proteomes" id="UP001199631">
    <property type="component" value="Unassembled WGS sequence"/>
</dbReference>
<dbReference type="PANTHER" id="PTHR36849">
    <property type="entry name" value="CYTOPLASMIC PROTEIN-RELATED"/>
    <property type="match status" value="1"/>
</dbReference>
<comment type="caution">
    <text evidence="2">The sequence shown here is derived from an EMBL/GenBank/DDBJ whole genome shotgun (WGS) entry which is preliminary data.</text>
</comment>
<dbReference type="EMBL" id="JAIFZM010000021">
    <property type="protein sequence ID" value="MCG3421005.1"/>
    <property type="molecule type" value="Genomic_DNA"/>
</dbReference>